<gene>
    <name evidence="2" type="ORF">GSI_09528</name>
</gene>
<name>A0A2G8S3S4_9APHY</name>
<feature type="compositionally biased region" description="Polar residues" evidence="1">
    <location>
        <begin position="126"/>
        <end position="137"/>
    </location>
</feature>
<feature type="compositionally biased region" description="Polar residues" evidence="1">
    <location>
        <begin position="259"/>
        <end position="270"/>
    </location>
</feature>
<reference evidence="2 3" key="1">
    <citation type="journal article" date="2015" name="Sci. Rep.">
        <title>Chromosome-level genome map provides insights into diverse defense mechanisms in the medicinal fungus Ganoderma sinense.</title>
        <authorList>
            <person name="Zhu Y."/>
            <person name="Xu J."/>
            <person name="Sun C."/>
            <person name="Zhou S."/>
            <person name="Xu H."/>
            <person name="Nelson D.R."/>
            <person name="Qian J."/>
            <person name="Song J."/>
            <person name="Luo H."/>
            <person name="Xiang L."/>
            <person name="Li Y."/>
            <person name="Xu Z."/>
            <person name="Ji A."/>
            <person name="Wang L."/>
            <person name="Lu S."/>
            <person name="Hayward A."/>
            <person name="Sun W."/>
            <person name="Li X."/>
            <person name="Schwartz D.C."/>
            <person name="Wang Y."/>
            <person name="Chen S."/>
        </authorList>
    </citation>
    <scope>NUCLEOTIDE SEQUENCE [LARGE SCALE GENOMIC DNA]</scope>
    <source>
        <strain evidence="2 3">ZZ0214-1</strain>
    </source>
</reference>
<proteinExistence type="predicted"/>
<organism evidence="2 3">
    <name type="scientific">Ganoderma sinense ZZ0214-1</name>
    <dbReference type="NCBI Taxonomy" id="1077348"/>
    <lineage>
        <taxon>Eukaryota</taxon>
        <taxon>Fungi</taxon>
        <taxon>Dikarya</taxon>
        <taxon>Basidiomycota</taxon>
        <taxon>Agaricomycotina</taxon>
        <taxon>Agaricomycetes</taxon>
        <taxon>Polyporales</taxon>
        <taxon>Polyporaceae</taxon>
        <taxon>Ganoderma</taxon>
    </lineage>
</organism>
<feature type="region of interest" description="Disordered" evidence="1">
    <location>
        <begin position="247"/>
        <end position="280"/>
    </location>
</feature>
<dbReference type="AlphaFoldDB" id="A0A2G8S3S4"/>
<keyword evidence="3" id="KW-1185">Reference proteome</keyword>
<protein>
    <submittedName>
        <fullName evidence="2">Uncharacterized protein</fullName>
    </submittedName>
</protein>
<dbReference type="Proteomes" id="UP000230002">
    <property type="component" value="Unassembled WGS sequence"/>
</dbReference>
<accession>A0A2G8S3S4</accession>
<feature type="region of interest" description="Disordered" evidence="1">
    <location>
        <begin position="112"/>
        <end position="210"/>
    </location>
</feature>
<evidence type="ECO:0000313" key="2">
    <source>
        <dbReference type="EMBL" id="PIL28377.1"/>
    </source>
</evidence>
<dbReference type="OrthoDB" id="2755715at2759"/>
<comment type="caution">
    <text evidence="2">The sequence shown here is derived from an EMBL/GenBank/DDBJ whole genome shotgun (WGS) entry which is preliminary data.</text>
</comment>
<evidence type="ECO:0000256" key="1">
    <source>
        <dbReference type="SAM" id="MobiDB-lite"/>
    </source>
</evidence>
<feature type="compositionally biased region" description="Pro residues" evidence="1">
    <location>
        <begin position="166"/>
        <end position="179"/>
    </location>
</feature>
<sequence>MPSQGSYDYLYQANIGLQNLHSVWAHAPRSDSKENCRTLKHGKTSGSTAASLYDTSSPYAAELFALRLEYRLACALGKRSIQLRDRSVNRSADPNPDAFDDDANPFVVAQAETEDPTNRQRPAVDNPNNDSQQTESAPNMAPPLVLSPLPLENMNMNTPPTRCDTPPAPKATPTPPPAHAPKARRATRPRRPDPSECRWQAPGPSPLSHSFTAHALTEQDDPSASFSDDDDDDECFARAFRRHTRRPYTPSIIPLPRTLNGSSTSRSASKMGTGGGGGAHLRRELHRSRFLRRVCGLDVEAPELDSVDERSMEWLLDTQADLLRGRCPVPALAHFALVGSGQGQGQGGAPRLGTAHRRLKWVQGSGFPRRVKDYGSAAEDMLARRRAQEGIAVTMHLGMGMA</sequence>
<dbReference type="EMBL" id="AYKW01000024">
    <property type="protein sequence ID" value="PIL28377.1"/>
    <property type="molecule type" value="Genomic_DNA"/>
</dbReference>
<evidence type="ECO:0000313" key="3">
    <source>
        <dbReference type="Proteomes" id="UP000230002"/>
    </source>
</evidence>